<gene>
    <name evidence="2" type="ordered locus">Cyan7425_0636</name>
</gene>
<dbReference type="Pfam" id="PF00685">
    <property type="entry name" value="Sulfotransfer_1"/>
    <property type="match status" value="1"/>
</dbReference>
<dbReference type="OrthoDB" id="570946at2"/>
<dbReference type="GO" id="GO:0008146">
    <property type="term" value="F:sulfotransferase activity"/>
    <property type="evidence" value="ECO:0007669"/>
    <property type="project" value="InterPro"/>
</dbReference>
<dbReference type="InterPro" id="IPR027417">
    <property type="entry name" value="P-loop_NTPase"/>
</dbReference>
<dbReference type="EMBL" id="CP001344">
    <property type="protein sequence ID" value="ACL43024.1"/>
    <property type="molecule type" value="Genomic_DNA"/>
</dbReference>
<dbReference type="Gene3D" id="3.40.50.300">
    <property type="entry name" value="P-loop containing nucleotide triphosphate hydrolases"/>
    <property type="match status" value="1"/>
</dbReference>
<accession>B8HUX7</accession>
<dbReference type="HOGENOM" id="CLU_923700_0_0_3"/>
<dbReference type="SUPFAM" id="SSF52540">
    <property type="entry name" value="P-loop containing nucleoside triphosphate hydrolases"/>
    <property type="match status" value="1"/>
</dbReference>
<reference evidence="2" key="1">
    <citation type="submission" date="2009-01" db="EMBL/GenBank/DDBJ databases">
        <title>Complete sequence of chromosome Cyanothece sp. PCC 7425.</title>
        <authorList>
            <consortium name="US DOE Joint Genome Institute"/>
            <person name="Lucas S."/>
            <person name="Copeland A."/>
            <person name="Lapidus A."/>
            <person name="Glavina del Rio T."/>
            <person name="Dalin E."/>
            <person name="Tice H."/>
            <person name="Bruce D."/>
            <person name="Goodwin L."/>
            <person name="Pitluck S."/>
            <person name="Sims D."/>
            <person name="Meineke L."/>
            <person name="Brettin T."/>
            <person name="Detter J.C."/>
            <person name="Han C."/>
            <person name="Larimer F."/>
            <person name="Land M."/>
            <person name="Hauser L."/>
            <person name="Kyrpides N."/>
            <person name="Ovchinnikova G."/>
            <person name="Liberton M."/>
            <person name="Stoeckel J."/>
            <person name="Banerjee A."/>
            <person name="Singh A."/>
            <person name="Page L."/>
            <person name="Sato H."/>
            <person name="Zhao L."/>
            <person name="Sherman L."/>
            <person name="Pakrasi H."/>
            <person name="Richardson P."/>
        </authorList>
    </citation>
    <scope>NUCLEOTIDE SEQUENCE</scope>
    <source>
        <strain evidence="2">PCC 7425</strain>
    </source>
</reference>
<feature type="domain" description="Sulfotransferase" evidence="1">
    <location>
        <begin position="3"/>
        <end position="184"/>
    </location>
</feature>
<evidence type="ECO:0000259" key="1">
    <source>
        <dbReference type="Pfam" id="PF00685"/>
    </source>
</evidence>
<dbReference type="KEGG" id="cyn:Cyan7425_0636"/>
<organism evidence="2">
    <name type="scientific">Cyanothece sp. (strain PCC 7425 / ATCC 29141)</name>
    <dbReference type="NCBI Taxonomy" id="395961"/>
    <lineage>
        <taxon>Bacteria</taxon>
        <taxon>Bacillati</taxon>
        <taxon>Cyanobacteriota</taxon>
        <taxon>Cyanophyceae</taxon>
        <taxon>Gomontiellales</taxon>
        <taxon>Cyanothecaceae</taxon>
        <taxon>Cyanothece</taxon>
    </lineage>
</organism>
<sequence>MWVFCCGMYRSGSTLQFQITSELVTQMGQGIQIGWIDARRFAEVKQEQEDKTGLESQCLKVVKVHDCTPAIRAEFEQQNAIGIYSFRDLRDVFVSMMQQQQKSFDQLWKENFIESCLHNHQLWTSLPTVLVSAYEKMIADVPGEVQRIATHLGLCMTETEGQTIAANYNLDEQRQRIAHFRAKLLQTPLNPEDHRTIFDYHDEKTLLHLNHIHAVQAGRWQHELSTQQADLIAERVSNWYRTQPSATTNWELLGRELIDQ</sequence>
<name>B8HUX7_CYAP4</name>
<dbReference type="AlphaFoldDB" id="B8HUX7"/>
<protein>
    <recommendedName>
        <fullName evidence="1">Sulfotransferase domain-containing protein</fullName>
    </recommendedName>
</protein>
<dbReference type="InterPro" id="IPR000863">
    <property type="entry name" value="Sulfotransferase_dom"/>
</dbReference>
<evidence type="ECO:0000313" key="2">
    <source>
        <dbReference type="EMBL" id="ACL43024.1"/>
    </source>
</evidence>
<dbReference type="eggNOG" id="ENOG5033332">
    <property type="taxonomic scope" value="Bacteria"/>
</dbReference>
<proteinExistence type="predicted"/>